<dbReference type="EMBL" id="BKCJ010114652">
    <property type="protein sequence ID" value="GEX54443.1"/>
    <property type="molecule type" value="Genomic_DNA"/>
</dbReference>
<reference evidence="3" key="1">
    <citation type="journal article" date="2019" name="Sci. Rep.">
        <title>Draft genome of Tanacetum cinerariifolium, the natural source of mosquito coil.</title>
        <authorList>
            <person name="Yamashiro T."/>
            <person name="Shiraishi A."/>
            <person name="Satake H."/>
            <person name="Nakayama K."/>
        </authorList>
    </citation>
    <scope>NUCLEOTIDE SEQUENCE</scope>
</reference>
<keyword evidence="1" id="KW-0175">Coiled coil</keyword>
<dbReference type="AlphaFoldDB" id="A0A699H6B6"/>
<organism evidence="3">
    <name type="scientific">Tanacetum cinerariifolium</name>
    <name type="common">Dalmatian daisy</name>
    <name type="synonym">Chrysanthemum cinerariifolium</name>
    <dbReference type="NCBI Taxonomy" id="118510"/>
    <lineage>
        <taxon>Eukaryota</taxon>
        <taxon>Viridiplantae</taxon>
        <taxon>Streptophyta</taxon>
        <taxon>Embryophyta</taxon>
        <taxon>Tracheophyta</taxon>
        <taxon>Spermatophyta</taxon>
        <taxon>Magnoliopsida</taxon>
        <taxon>eudicotyledons</taxon>
        <taxon>Gunneridae</taxon>
        <taxon>Pentapetalae</taxon>
        <taxon>asterids</taxon>
        <taxon>campanulids</taxon>
        <taxon>Asterales</taxon>
        <taxon>Asteraceae</taxon>
        <taxon>Asteroideae</taxon>
        <taxon>Anthemideae</taxon>
        <taxon>Anthemidinae</taxon>
        <taxon>Tanacetum</taxon>
    </lineage>
</organism>
<protein>
    <submittedName>
        <fullName evidence="3">Acidic leucine-rich nuclear phosphoprotein 32 family member A</fullName>
    </submittedName>
</protein>
<name>A0A699H6B6_TANCI</name>
<gene>
    <name evidence="3" type="ORF">Tci_326418</name>
</gene>
<evidence type="ECO:0000313" key="3">
    <source>
        <dbReference type="EMBL" id="GEX54443.1"/>
    </source>
</evidence>
<evidence type="ECO:0000256" key="2">
    <source>
        <dbReference type="SAM" id="MobiDB-lite"/>
    </source>
</evidence>
<dbReference type="InterPro" id="IPR004252">
    <property type="entry name" value="Probable_transposase_24"/>
</dbReference>
<proteinExistence type="predicted"/>
<feature type="region of interest" description="Disordered" evidence="2">
    <location>
        <begin position="461"/>
        <end position="493"/>
    </location>
</feature>
<feature type="region of interest" description="Disordered" evidence="2">
    <location>
        <begin position="1"/>
        <end position="20"/>
    </location>
</feature>
<comment type="caution">
    <text evidence="3">The sequence shown here is derived from an EMBL/GenBank/DDBJ whole genome shotgun (WGS) entry which is preliminary data.</text>
</comment>
<feature type="coiled-coil region" evidence="1">
    <location>
        <begin position="367"/>
        <end position="394"/>
    </location>
</feature>
<feature type="compositionally biased region" description="Pro residues" evidence="2">
    <location>
        <begin position="1"/>
        <end position="12"/>
    </location>
</feature>
<accession>A0A699H6B6</accession>
<evidence type="ECO:0000256" key="1">
    <source>
        <dbReference type="SAM" id="Coils"/>
    </source>
</evidence>
<feature type="compositionally biased region" description="Basic and acidic residues" evidence="2">
    <location>
        <begin position="472"/>
        <end position="486"/>
    </location>
</feature>
<sequence>MSGTVPPIPPPLGTNTGGSRMTNVLEFDKEDFSSWKDRLLVYLDGLEPYLLEVLENEPFVPMSPLSTSINKLTKPQKQWSLEDKKLVNQEKRLKSIVISCLPNDIMKSVIKCTIAKAMWTDLVLAHKGPSDIKDSKIVVLRLVFKLVTNEAPPPLSTSTITTGPPAKDTFKPVGRCGANFSSYVGELIKQIPQYYNSWEKTYFDLQPHLNNETVIKINGEEKTGRSLVRAGLQRDFARRYSDNKYKFKDKWFNKKTVEQERQEKPPKWKAGDAQWQKLVDFWSDPGRMKQSERNAANRAKNKVTTHQGSKSFAQGRHEFIIGGIDIWIKTAIFVLWENETLYASMKAIQDAITAGTIPPKTDRQSWLKSLGAQIEQLEDLKRQHALEKEEQRKAFESQQNALKIFVDFFNPHQGTPSSQFQIPDLYTPQVFLSSISTPGGPNSSSPTPSFTPLGLGNCYTLTFDPETSQSGKLEDNGSDDGNHEYDVDIYDDE</sequence>
<dbReference type="Pfam" id="PF03004">
    <property type="entry name" value="Transposase_24"/>
    <property type="match status" value="1"/>
</dbReference>